<dbReference type="EMBL" id="MU394319">
    <property type="protein sequence ID" value="KAI6086058.1"/>
    <property type="molecule type" value="Genomic_DNA"/>
</dbReference>
<accession>A0ACC0D077</accession>
<reference evidence="1 2" key="1">
    <citation type="journal article" date="2022" name="New Phytol.">
        <title>Ecological generalism drives hyperdiversity of secondary metabolite gene clusters in xylarialean endophytes.</title>
        <authorList>
            <person name="Franco M.E.E."/>
            <person name="Wisecaver J.H."/>
            <person name="Arnold A.E."/>
            <person name="Ju Y.M."/>
            <person name="Slot J.C."/>
            <person name="Ahrendt S."/>
            <person name="Moore L.P."/>
            <person name="Eastman K.E."/>
            <person name="Scott K."/>
            <person name="Konkel Z."/>
            <person name="Mondo S.J."/>
            <person name="Kuo A."/>
            <person name="Hayes R.D."/>
            <person name="Haridas S."/>
            <person name="Andreopoulos B."/>
            <person name="Riley R."/>
            <person name="LaButti K."/>
            <person name="Pangilinan J."/>
            <person name="Lipzen A."/>
            <person name="Amirebrahimi M."/>
            <person name="Yan J."/>
            <person name="Adam C."/>
            <person name="Keymanesh K."/>
            <person name="Ng V."/>
            <person name="Louie K."/>
            <person name="Northen T."/>
            <person name="Drula E."/>
            <person name="Henrissat B."/>
            <person name="Hsieh H.M."/>
            <person name="Youens-Clark K."/>
            <person name="Lutzoni F."/>
            <person name="Miadlikowska J."/>
            <person name="Eastwood D.C."/>
            <person name="Hamelin R.C."/>
            <person name="Grigoriev I.V."/>
            <person name="U'Ren J.M."/>
        </authorList>
    </citation>
    <scope>NUCLEOTIDE SEQUENCE [LARGE SCALE GENOMIC DNA]</scope>
    <source>
        <strain evidence="1 2">ER1909</strain>
    </source>
</reference>
<keyword evidence="2" id="KW-1185">Reference proteome</keyword>
<evidence type="ECO:0000313" key="1">
    <source>
        <dbReference type="EMBL" id="KAI6086058.1"/>
    </source>
</evidence>
<proteinExistence type="predicted"/>
<evidence type="ECO:0000313" key="2">
    <source>
        <dbReference type="Proteomes" id="UP001497680"/>
    </source>
</evidence>
<organism evidence="1 2">
    <name type="scientific">Hypoxylon rubiginosum</name>
    <dbReference type="NCBI Taxonomy" id="110542"/>
    <lineage>
        <taxon>Eukaryota</taxon>
        <taxon>Fungi</taxon>
        <taxon>Dikarya</taxon>
        <taxon>Ascomycota</taxon>
        <taxon>Pezizomycotina</taxon>
        <taxon>Sordariomycetes</taxon>
        <taxon>Xylariomycetidae</taxon>
        <taxon>Xylariales</taxon>
        <taxon>Hypoxylaceae</taxon>
        <taxon>Hypoxylon</taxon>
    </lineage>
</organism>
<sequence>MSLGDDENSDSLKPTIAAYGDKTPTFGVDDISAQIASPISPEDKNSVHDEDYPSLPEVPQGHTSGSDRIINDLPKSEEAEIGRETQSQAPENIASSSYQKPYVESLTSEKSGDEWDAGQDARLYVCEPSMSEPSCSEEDGNKEYTDSLSIEELSNKRSDEQSDVWSEYDDWYESEDWSESDDWSEPSISPPRSLSTQHDGPSIPQHDGNPSANPPPPICRPLPDGTFRNPFTSSKQDVMAMFDATRAAKNANQRTPWIRWLQEDKNAMRQSQIDSSEYRRRLKNPGQATSSTQVPSAPTIEIQAPPIGQYENKKDPNRDGYNGQWRQEGNYFQHGLQVDPLRGTTRPPDPLVDHSSPPKNIVTVNLPPSPSTSPSKPINSSDPLYLSWAKSEFQIDNGVHTQLLTISSIEHYYDVFGKSMATITKLDQSKVNDPVSRTYWL</sequence>
<dbReference type="Proteomes" id="UP001497680">
    <property type="component" value="Unassembled WGS sequence"/>
</dbReference>
<comment type="caution">
    <text evidence="1">The sequence shown here is derived from an EMBL/GenBank/DDBJ whole genome shotgun (WGS) entry which is preliminary data.</text>
</comment>
<protein>
    <submittedName>
        <fullName evidence="1">Uncharacterized protein</fullName>
    </submittedName>
</protein>
<name>A0ACC0D077_9PEZI</name>
<gene>
    <name evidence="1" type="ORF">F4821DRAFT_140126</name>
</gene>